<feature type="compositionally biased region" description="Polar residues" evidence="1">
    <location>
        <begin position="450"/>
        <end position="465"/>
    </location>
</feature>
<dbReference type="SUPFAM" id="SSF57256">
    <property type="entry name" value="Elafin-like"/>
    <property type="match status" value="1"/>
</dbReference>
<name>K1PH61_MAGGI</name>
<feature type="region of interest" description="Disordered" evidence="1">
    <location>
        <begin position="1016"/>
        <end position="1159"/>
    </location>
</feature>
<dbReference type="Gene3D" id="4.10.75.10">
    <property type="entry name" value="Elafin-like"/>
    <property type="match status" value="1"/>
</dbReference>
<dbReference type="Gene3D" id="2.10.70.10">
    <property type="entry name" value="Complement Module, domain 1"/>
    <property type="match status" value="1"/>
</dbReference>
<feature type="compositionally biased region" description="Basic and acidic residues" evidence="1">
    <location>
        <begin position="593"/>
        <end position="605"/>
    </location>
</feature>
<dbReference type="InterPro" id="IPR036645">
    <property type="entry name" value="Elafin-like_sf"/>
</dbReference>
<feature type="compositionally biased region" description="Polar residues" evidence="1">
    <location>
        <begin position="927"/>
        <end position="951"/>
    </location>
</feature>
<feature type="compositionally biased region" description="Polar residues" evidence="1">
    <location>
        <begin position="1068"/>
        <end position="1078"/>
    </location>
</feature>
<dbReference type="AlphaFoldDB" id="K1PH61"/>
<evidence type="ECO:0000256" key="1">
    <source>
        <dbReference type="SAM" id="MobiDB-lite"/>
    </source>
</evidence>
<accession>K1PH61</accession>
<feature type="region of interest" description="Disordered" evidence="1">
    <location>
        <begin position="920"/>
        <end position="954"/>
    </location>
</feature>
<dbReference type="HOGENOM" id="CLU_275478_0_0_1"/>
<feature type="compositionally biased region" description="Basic residues" evidence="1">
    <location>
        <begin position="1106"/>
        <end position="1123"/>
    </location>
</feature>
<reference evidence="2" key="1">
    <citation type="journal article" date="2012" name="Nature">
        <title>The oyster genome reveals stress adaptation and complexity of shell formation.</title>
        <authorList>
            <person name="Zhang G."/>
            <person name="Fang X."/>
            <person name="Guo X."/>
            <person name="Li L."/>
            <person name="Luo R."/>
            <person name="Xu F."/>
            <person name="Yang P."/>
            <person name="Zhang L."/>
            <person name="Wang X."/>
            <person name="Qi H."/>
            <person name="Xiong Z."/>
            <person name="Que H."/>
            <person name="Xie Y."/>
            <person name="Holland P.W."/>
            <person name="Paps J."/>
            <person name="Zhu Y."/>
            <person name="Wu F."/>
            <person name="Chen Y."/>
            <person name="Wang J."/>
            <person name="Peng C."/>
            <person name="Meng J."/>
            <person name="Yang L."/>
            <person name="Liu J."/>
            <person name="Wen B."/>
            <person name="Zhang N."/>
            <person name="Huang Z."/>
            <person name="Zhu Q."/>
            <person name="Feng Y."/>
            <person name="Mount A."/>
            <person name="Hedgecock D."/>
            <person name="Xu Z."/>
            <person name="Liu Y."/>
            <person name="Domazet-Loso T."/>
            <person name="Du Y."/>
            <person name="Sun X."/>
            <person name="Zhang S."/>
            <person name="Liu B."/>
            <person name="Cheng P."/>
            <person name="Jiang X."/>
            <person name="Li J."/>
            <person name="Fan D."/>
            <person name="Wang W."/>
            <person name="Fu W."/>
            <person name="Wang T."/>
            <person name="Wang B."/>
            <person name="Zhang J."/>
            <person name="Peng Z."/>
            <person name="Li Y."/>
            <person name="Li N."/>
            <person name="Wang J."/>
            <person name="Chen M."/>
            <person name="He Y."/>
            <person name="Tan F."/>
            <person name="Song X."/>
            <person name="Zheng Q."/>
            <person name="Huang R."/>
            <person name="Yang H."/>
            <person name="Du X."/>
            <person name="Chen L."/>
            <person name="Yang M."/>
            <person name="Gaffney P.M."/>
            <person name="Wang S."/>
            <person name="Luo L."/>
            <person name="She Z."/>
            <person name="Ming Y."/>
            <person name="Huang W."/>
            <person name="Zhang S."/>
            <person name="Huang B."/>
            <person name="Zhang Y."/>
            <person name="Qu T."/>
            <person name="Ni P."/>
            <person name="Miao G."/>
            <person name="Wang J."/>
            <person name="Wang Q."/>
            <person name="Steinberg C.E."/>
            <person name="Wang H."/>
            <person name="Li N."/>
            <person name="Qian L."/>
            <person name="Zhang G."/>
            <person name="Li Y."/>
            <person name="Yang H."/>
            <person name="Liu X."/>
            <person name="Wang J."/>
            <person name="Yin Y."/>
            <person name="Wang J."/>
        </authorList>
    </citation>
    <scope>NUCLEOTIDE SEQUENCE [LARGE SCALE GENOMIC DNA]</scope>
    <source>
        <strain evidence="2">05x7-T-G4-1.051#20</strain>
    </source>
</reference>
<dbReference type="GO" id="GO:0005576">
    <property type="term" value="C:extracellular region"/>
    <property type="evidence" value="ECO:0007669"/>
    <property type="project" value="InterPro"/>
</dbReference>
<dbReference type="InterPro" id="IPR008197">
    <property type="entry name" value="WAP_dom"/>
</dbReference>
<feature type="region of interest" description="Disordered" evidence="1">
    <location>
        <begin position="593"/>
        <end position="658"/>
    </location>
</feature>
<feature type="compositionally biased region" description="Low complexity" evidence="1">
    <location>
        <begin position="135"/>
        <end position="168"/>
    </location>
</feature>
<dbReference type="CDD" id="cd00199">
    <property type="entry name" value="WAP"/>
    <property type="match status" value="1"/>
</dbReference>
<organism evidence="2">
    <name type="scientific">Magallana gigas</name>
    <name type="common">Pacific oyster</name>
    <name type="synonym">Crassostrea gigas</name>
    <dbReference type="NCBI Taxonomy" id="29159"/>
    <lineage>
        <taxon>Eukaryota</taxon>
        <taxon>Metazoa</taxon>
        <taxon>Spiralia</taxon>
        <taxon>Lophotrochozoa</taxon>
        <taxon>Mollusca</taxon>
        <taxon>Bivalvia</taxon>
        <taxon>Autobranchia</taxon>
        <taxon>Pteriomorphia</taxon>
        <taxon>Ostreida</taxon>
        <taxon>Ostreoidea</taxon>
        <taxon>Ostreidae</taxon>
        <taxon>Magallana</taxon>
    </lineage>
</organism>
<dbReference type="Pfam" id="PF00095">
    <property type="entry name" value="WAP"/>
    <property type="match status" value="1"/>
</dbReference>
<feature type="region of interest" description="Disordered" evidence="1">
    <location>
        <begin position="135"/>
        <end position="204"/>
    </location>
</feature>
<dbReference type="PROSITE" id="PS51390">
    <property type="entry name" value="WAP"/>
    <property type="match status" value="1"/>
</dbReference>
<dbReference type="InParanoid" id="K1PH61"/>
<proteinExistence type="predicted"/>
<evidence type="ECO:0000313" key="2">
    <source>
        <dbReference type="EMBL" id="EKC20908.1"/>
    </source>
</evidence>
<dbReference type="SMART" id="SM00217">
    <property type="entry name" value="WAP"/>
    <property type="match status" value="1"/>
</dbReference>
<gene>
    <name evidence="2" type="ORF">CGI_10005096</name>
</gene>
<feature type="compositionally biased region" description="Low complexity" evidence="1">
    <location>
        <begin position="189"/>
        <end position="198"/>
    </location>
</feature>
<feature type="compositionally biased region" description="Low complexity" evidence="1">
    <location>
        <begin position="1055"/>
        <end position="1067"/>
    </location>
</feature>
<feature type="compositionally biased region" description="Low complexity" evidence="1">
    <location>
        <begin position="416"/>
        <end position="430"/>
    </location>
</feature>
<dbReference type="EMBL" id="JH817668">
    <property type="protein sequence ID" value="EKC20908.1"/>
    <property type="molecule type" value="Genomic_DNA"/>
</dbReference>
<feature type="region of interest" description="Disordered" evidence="1">
    <location>
        <begin position="408"/>
        <end position="465"/>
    </location>
</feature>
<sequence length="1159" mass="125880">MSKMKDLLPKSQVNAQLSGQLQFAVKSGTCPTDICVSVFDNGCSSDLTCPGDFKCCSNNCGKNMCYPPKAQAAQQEQPLHVSFVQNGGMEFNNHCYYNSKWYSAGQNLISRNGDVCTCVNRDKITCSRSNINNVNNNNQQSNNFNGNRNNFNTQYNNNANNGQRFQQNSPVQQQANFRMGPDTWQSSWTTKAPPTTTTQREATPHPAKIFIQNINHNQVMNGLGSNQQANGQMYNSLGDHKMTQTPAFFHASPVKEAQANGVINGHVNFHDPFEPASTHAHQSLFDKGFPSIANKPLYVQEHKTESSGPYKPIMDGNVNFGLPSKQAGNVWAGPLTTEISVMQEVGSPGGSHQGQSVAQEYNPWGVTQTYENTGFSQNVVQNIELGLLESQTQGFVASSDFNAAFFGGQEQPQDISNPSNQNNRQVQSQSLEEANQHNNKNKADKFSIIPNPNENLSQGSQFTFGNGRSQAKVRNVISFEALQSQSDLRRFNSKLARTQFSLSDAQGGQPTQIETPIPPTTKIVEKTTAKPIETTETPKTKTKSDIDIQPAVDEIVIETTIPPKTSTQSFIQFLQFVLEQRELVKSKADAKAPETIDNSDFEKSKTAAPTTKIPVKAETVAPTTKLPVKSSSSVPITSSQSTSTAAPTTQKPTTVVKSTTTVPTTSTAAAITTTAAKPTTAKITTASPETTSKARTTTVKTTVVTAAPTVASTEAATSAASTTTSSATPAATTAATVITTTAASKINSIEPTTSVDLGKIPSTLRSLLADIDKQTTVRIKFKKSNDATPEISIEYVTPSPKKDEKQSLKQMATSTIPTTTFKYGPNNAAQKLSFKNPIPIESKESRIKIVTETPPPKVVTSTENPGSTQAGVPNEKSGGLTNSHFSHYQFTDSSPVRMDVVDYSKDIPLNAKQTTTAVPAETPGVYNGNSNNFGTGNIAKQNSPPKTSNGQQEEEALPANATFFQKIMFLKRQKAARENPVEALKKFGDPSANMLNLIKLLPKNNNSPMATTNEAALFTSKVEPPVRKTTSRDTATTPTPKKSPKVVNRNVPAKTNTRVNTPNRNVPAKTNTRVNTPPGNKRTNSRTNSRNTAQRRGSKNAPVTPKGRRPQSNKKKPQPKRNKNQCMYFGKVYRAGQRFKNDKGQKCKCQRGGRVKCKR</sequence>
<feature type="compositionally biased region" description="Low complexity" evidence="1">
    <location>
        <begin position="630"/>
        <end position="658"/>
    </location>
</feature>
<dbReference type="GO" id="GO:0030414">
    <property type="term" value="F:peptidase inhibitor activity"/>
    <property type="evidence" value="ECO:0007669"/>
    <property type="project" value="InterPro"/>
</dbReference>
<protein>
    <submittedName>
        <fullName evidence="2">Uncharacterized protein</fullName>
    </submittedName>
</protein>
<feature type="compositionally biased region" description="Basic residues" evidence="1">
    <location>
        <begin position="1146"/>
        <end position="1159"/>
    </location>
</feature>